<dbReference type="GO" id="GO:0051538">
    <property type="term" value="F:3 iron, 4 sulfur cluster binding"/>
    <property type="evidence" value="ECO:0007669"/>
    <property type="project" value="UniProtKB-KW"/>
</dbReference>
<evidence type="ECO:0000256" key="2">
    <source>
        <dbReference type="ARBA" id="ARBA00004418"/>
    </source>
</evidence>
<dbReference type="eggNOG" id="COG1740">
    <property type="taxonomic scope" value="Bacteria"/>
</dbReference>
<dbReference type="EC" id="1.12.99.6" evidence="15"/>
<dbReference type="Gene3D" id="3.40.50.700">
    <property type="entry name" value="NADH:ubiquinone oxidoreductase-like, 20kDa subunit"/>
    <property type="match status" value="1"/>
</dbReference>
<feature type="binding site" evidence="12">
    <location>
        <position position="186"/>
    </location>
    <ligand>
        <name>[4Fe-4S] cluster</name>
        <dbReference type="ChEBI" id="CHEBI:49883"/>
        <label>1</label>
    </ligand>
</feature>
<feature type="binding site" evidence="12">
    <location>
        <position position="321"/>
    </location>
    <ligand>
        <name>[3Fe-4S] cluster</name>
        <dbReference type="ChEBI" id="CHEBI:21137"/>
    </ligand>
</feature>
<keyword evidence="5 12" id="KW-0004">4Fe-4S</keyword>
<feature type="binding site" evidence="12">
    <location>
        <position position="261"/>
    </location>
    <ligand>
        <name>[4Fe-4S] cluster</name>
        <dbReference type="ChEBI" id="CHEBI:49883"/>
        <label>2</label>
    </ligand>
</feature>
<dbReference type="GO" id="GO:0009375">
    <property type="term" value="C:ferredoxin hydrogenase complex"/>
    <property type="evidence" value="ECO:0007669"/>
    <property type="project" value="InterPro"/>
</dbReference>
<feature type="binding site" evidence="12">
    <location>
        <position position="86"/>
    </location>
    <ligand>
        <name>[4Fe-4S] cluster</name>
        <dbReference type="ChEBI" id="CHEBI:49883"/>
        <label>1</label>
    </ligand>
</feature>
<comment type="subunit">
    <text evidence="4">Heterodimer of a large and a small subunit.</text>
</comment>
<reference evidence="15 16" key="1">
    <citation type="journal article" date="2009" name="Environ. Microbiol.">
        <title>Genome sequence of Desulfobacterium autotrophicum HRM2, a marine sulfate reducer oxidizing organic carbon completely to carbon dioxide.</title>
        <authorList>
            <person name="Strittmatter A.W."/>
            <person name="Liesegang H."/>
            <person name="Rabus R."/>
            <person name="Decker I."/>
            <person name="Amann J."/>
            <person name="Andres S."/>
            <person name="Henne A."/>
            <person name="Fricke W.F."/>
            <person name="Martinez-Arias R."/>
            <person name="Bartels D."/>
            <person name="Goesmann A."/>
            <person name="Krause L."/>
            <person name="Puehler A."/>
            <person name="Klenk H.P."/>
            <person name="Richter M."/>
            <person name="Schuler M."/>
            <person name="Gloeckner F.O."/>
            <person name="Meyerdierks A."/>
            <person name="Gottschalk G."/>
            <person name="Amann R."/>
        </authorList>
    </citation>
    <scope>NUCLEOTIDE SEQUENCE [LARGE SCALE GENOMIC DNA]</scope>
    <source>
        <strain evidence="16">ATCC 43914 / DSM 3382 / HRM2</strain>
    </source>
</reference>
<keyword evidence="8" id="KW-0574">Periplasm</keyword>
<comment type="subcellular location">
    <subcellularLocation>
        <location evidence="2">Periplasm</location>
    </subcellularLocation>
</comment>
<dbReference type="PANTHER" id="PTHR30013">
    <property type="entry name" value="NIFE / NIFESE HYDROGENASE SMALL SUBUNIT FAMILY MEMBER"/>
    <property type="match status" value="1"/>
</dbReference>
<dbReference type="PIRSF" id="PIRSF000310">
    <property type="entry name" value="NiFe_hyd_ssu"/>
    <property type="match status" value="1"/>
</dbReference>
<dbReference type="PRINTS" id="PR00614">
    <property type="entry name" value="NIHGNASESMLL"/>
</dbReference>
<keyword evidence="9 15" id="KW-0560">Oxidoreductase</keyword>
<comment type="similarity">
    <text evidence="3">Belongs to the [NiFe]/[NiFeSe] hydrogenase small subunit family.</text>
</comment>
<feature type="binding site" evidence="12">
    <location>
        <position position="291"/>
    </location>
    <ligand>
        <name>[4Fe-4S] cluster</name>
        <dbReference type="ChEBI" id="CHEBI:49883"/>
        <label>2</label>
    </ligand>
</feature>
<evidence type="ECO:0000256" key="8">
    <source>
        <dbReference type="ARBA" id="ARBA00022764"/>
    </source>
</evidence>
<feature type="binding site" evidence="12">
    <location>
        <position position="224"/>
    </location>
    <ligand>
        <name>[4Fe-4S] cluster</name>
        <dbReference type="ChEBI" id="CHEBI:49883"/>
        <label>1</label>
    </ligand>
</feature>
<dbReference type="InterPro" id="IPR001821">
    <property type="entry name" value="NiFe_hydrogenase_ssu"/>
</dbReference>
<sequence>MFYCLSVTRCTSNSIKEVPLKEEQNLSDDQKEGSGVSRRGFLKALTGTAAGIGLSQMINPALVSAMKKGLENHPVLWIQGQGCTGCSVSLLNSVEPTIAKVLLDIISLQYHPTVMASEGETALHNLYRVAEEYKGKFSLVVEGAIPLAANGKYCIVGERDNKDITMVEMTTELGKMAGSVLAVGTCAAYGGIPAAKGNLTQATGVQNVFKKFDITTPVVNIPGCPPHPDWIVGTIAHLLTKGLPELDENGRPLLFFGENIHENCPYLDYFDQDIYSKTFTDKKGCRMELGCKGPDTYADCFRRKWNSGLNWCIENAVCIGCVEPGFPDASSPFYEQS</sequence>
<feature type="binding site" evidence="12">
    <location>
        <position position="285"/>
    </location>
    <ligand>
        <name>[4Fe-4S] cluster</name>
        <dbReference type="ChEBI" id="CHEBI:49883"/>
        <label>2</label>
    </ligand>
</feature>
<dbReference type="PROSITE" id="PS51318">
    <property type="entry name" value="TAT"/>
    <property type="match status" value="1"/>
</dbReference>
<comment type="cofactor">
    <cofactor evidence="1">
        <name>[4Fe-4S] cluster</name>
        <dbReference type="ChEBI" id="CHEBI:49883"/>
    </cofactor>
</comment>
<evidence type="ECO:0000256" key="10">
    <source>
        <dbReference type="ARBA" id="ARBA00023004"/>
    </source>
</evidence>
<evidence type="ECO:0000256" key="11">
    <source>
        <dbReference type="ARBA" id="ARBA00023014"/>
    </source>
</evidence>
<evidence type="ECO:0000256" key="9">
    <source>
        <dbReference type="ARBA" id="ARBA00023002"/>
    </source>
</evidence>
<dbReference type="Pfam" id="PF01058">
    <property type="entry name" value="Oxidored_q6"/>
    <property type="match status" value="1"/>
</dbReference>
<protein>
    <submittedName>
        <fullName evidence="15">HysB</fullName>
        <ecNumber evidence="15">1.12.99.6</ecNumber>
    </submittedName>
</protein>
<proteinExistence type="inferred from homology"/>
<dbReference type="GO" id="GO:0042597">
    <property type="term" value="C:periplasmic space"/>
    <property type="evidence" value="ECO:0007669"/>
    <property type="project" value="UniProtKB-SubCell"/>
</dbReference>
<dbReference type="InterPro" id="IPR027394">
    <property type="entry name" value="Cytochrome-c3_hydrogenase_C"/>
</dbReference>
<dbReference type="Pfam" id="PF14720">
    <property type="entry name" value="NiFe_hyd_SSU_C"/>
    <property type="match status" value="1"/>
</dbReference>
<dbReference type="GO" id="GO:0009055">
    <property type="term" value="F:electron transfer activity"/>
    <property type="evidence" value="ECO:0007669"/>
    <property type="project" value="TreeGrafter"/>
</dbReference>
<dbReference type="OrthoDB" id="9766729at2"/>
<evidence type="ECO:0000256" key="7">
    <source>
        <dbReference type="ARBA" id="ARBA00022729"/>
    </source>
</evidence>
<dbReference type="EMBL" id="CP001087">
    <property type="protein sequence ID" value="ACN14281.1"/>
    <property type="molecule type" value="Genomic_DNA"/>
</dbReference>
<dbReference type="InterPro" id="IPR006311">
    <property type="entry name" value="TAT_signal"/>
</dbReference>
<evidence type="ECO:0000256" key="6">
    <source>
        <dbReference type="ARBA" id="ARBA00022723"/>
    </source>
</evidence>
<organism evidence="15 16">
    <name type="scientific">Desulforapulum autotrophicum (strain ATCC 43914 / DSM 3382 / VKM B-1955 / HRM2)</name>
    <name type="common">Desulfobacterium autotrophicum</name>
    <dbReference type="NCBI Taxonomy" id="177437"/>
    <lineage>
        <taxon>Bacteria</taxon>
        <taxon>Pseudomonadati</taxon>
        <taxon>Thermodesulfobacteriota</taxon>
        <taxon>Desulfobacteria</taxon>
        <taxon>Desulfobacterales</taxon>
        <taxon>Desulfobacteraceae</taxon>
        <taxon>Desulforapulum</taxon>
    </lineage>
</organism>
<dbReference type="KEGG" id="dat:HRM2_11690"/>
<dbReference type="Proteomes" id="UP000000442">
    <property type="component" value="Chromosome"/>
</dbReference>
<dbReference type="InterPro" id="IPR037148">
    <property type="entry name" value="NiFe-Hase_small_C_sf"/>
</dbReference>
<keyword evidence="6 12" id="KW-0479">Metal-binding</keyword>
<dbReference type="InterPro" id="IPR019546">
    <property type="entry name" value="TAT_signal_bac_arc"/>
</dbReference>
<dbReference type="Gene3D" id="4.10.480.10">
    <property type="entry name" value="Cytochrome-c3 hydrogenase, C-terminal domain"/>
    <property type="match status" value="1"/>
</dbReference>
<feature type="binding site" evidence="12">
    <location>
        <position position="318"/>
    </location>
    <ligand>
        <name>[3Fe-4S] cluster</name>
        <dbReference type="ChEBI" id="CHEBI:21137"/>
    </ligand>
</feature>
<dbReference type="GO" id="GO:0046872">
    <property type="term" value="F:metal ion binding"/>
    <property type="evidence" value="ECO:0007669"/>
    <property type="project" value="UniProtKB-KW"/>
</dbReference>
<dbReference type="InterPro" id="IPR006137">
    <property type="entry name" value="NADH_UbQ_OxRdtase-like_20kDa"/>
</dbReference>
<dbReference type="InterPro" id="IPR053622">
    <property type="entry name" value="NiFe/NiFeSe_hyd_small_subunit"/>
</dbReference>
<dbReference type="NCBIfam" id="NF045520">
    <property type="entry name" value="H2_NiFeSe_small"/>
    <property type="match status" value="1"/>
</dbReference>
<gene>
    <name evidence="15" type="primary">hysB</name>
    <name evidence="15" type="ordered locus">HRM2_11690</name>
</gene>
<feature type="domain" description="Cytochrome-c3 hydrogenase C-terminal" evidence="14">
    <location>
        <begin position="256"/>
        <end position="334"/>
    </location>
</feature>
<evidence type="ECO:0000256" key="3">
    <source>
        <dbReference type="ARBA" id="ARBA00006605"/>
    </source>
</evidence>
<dbReference type="NCBIfam" id="TIGR01409">
    <property type="entry name" value="TAT_signal_seq"/>
    <property type="match status" value="1"/>
</dbReference>
<dbReference type="GO" id="GO:0033748">
    <property type="term" value="F:hydrogenase (acceptor) activity"/>
    <property type="evidence" value="ECO:0007669"/>
    <property type="project" value="UniProtKB-EC"/>
</dbReference>
<evidence type="ECO:0000313" key="15">
    <source>
        <dbReference type="EMBL" id="ACN14281.1"/>
    </source>
</evidence>
<evidence type="ECO:0000256" key="5">
    <source>
        <dbReference type="ARBA" id="ARBA00022485"/>
    </source>
</evidence>
<keyword evidence="11 12" id="KW-0411">Iron-sulfur</keyword>
<keyword evidence="16" id="KW-1185">Reference proteome</keyword>
<feature type="binding site" evidence="12">
    <location>
        <position position="300"/>
    </location>
    <ligand>
        <name>[3Fe-4S] cluster</name>
        <dbReference type="ChEBI" id="CHEBI:21137"/>
    </ligand>
</feature>
<feature type="binding site" evidence="12">
    <location>
        <position position="83"/>
    </location>
    <ligand>
        <name>[4Fe-4S] cluster</name>
        <dbReference type="ChEBI" id="CHEBI:49883"/>
        <label>1</label>
    </ligand>
</feature>
<dbReference type="NCBIfam" id="TIGR00391">
    <property type="entry name" value="hydA"/>
    <property type="match status" value="1"/>
</dbReference>
<evidence type="ECO:0000259" key="13">
    <source>
        <dbReference type="Pfam" id="PF01058"/>
    </source>
</evidence>
<evidence type="ECO:0000259" key="14">
    <source>
        <dbReference type="Pfam" id="PF14720"/>
    </source>
</evidence>
<feature type="binding site" evidence="12">
    <location>
        <position position="264"/>
    </location>
    <ligand>
        <name>[4Fe-4S] cluster</name>
        <dbReference type="ChEBI" id="CHEBI:49883"/>
        <label>2</label>
    </ligand>
</feature>
<evidence type="ECO:0000256" key="12">
    <source>
        <dbReference type="PIRSR" id="PIRSR000310-1"/>
    </source>
</evidence>
<dbReference type="GO" id="GO:0009061">
    <property type="term" value="P:anaerobic respiration"/>
    <property type="evidence" value="ECO:0007669"/>
    <property type="project" value="TreeGrafter"/>
</dbReference>
<dbReference type="PANTHER" id="PTHR30013:SF5">
    <property type="entry name" value="HYDROGENASE SMALL SUBUNIT"/>
    <property type="match status" value="1"/>
</dbReference>
<evidence type="ECO:0000256" key="4">
    <source>
        <dbReference type="ARBA" id="ARBA00011771"/>
    </source>
</evidence>
<dbReference type="STRING" id="177437.HRM2_11690"/>
<keyword evidence="10 12" id="KW-0408">Iron</keyword>
<dbReference type="GO" id="GO:0016020">
    <property type="term" value="C:membrane"/>
    <property type="evidence" value="ECO:0007669"/>
    <property type="project" value="TreeGrafter"/>
</dbReference>
<accession>C0QLX5</accession>
<dbReference type="HOGENOM" id="CLU_046107_1_2_7"/>
<dbReference type="GO" id="GO:0008901">
    <property type="term" value="F:ferredoxin hydrogenase activity"/>
    <property type="evidence" value="ECO:0007669"/>
    <property type="project" value="InterPro"/>
</dbReference>
<evidence type="ECO:0000256" key="1">
    <source>
        <dbReference type="ARBA" id="ARBA00001966"/>
    </source>
</evidence>
<feature type="domain" description="NADH:ubiquinone oxidoreductase-like 20kDa subunit" evidence="13">
    <location>
        <begin position="83"/>
        <end position="238"/>
    </location>
</feature>
<keyword evidence="12" id="KW-0003">3Fe-4S</keyword>
<name>C0QLX5_DESAH</name>
<dbReference type="AlphaFoldDB" id="C0QLX5"/>
<dbReference type="GO" id="GO:0051539">
    <property type="term" value="F:4 iron, 4 sulfur cluster binding"/>
    <property type="evidence" value="ECO:0007669"/>
    <property type="project" value="UniProtKB-KW"/>
</dbReference>
<dbReference type="GO" id="GO:0044569">
    <property type="term" value="C:[Ni-Fe] hydrogenase complex"/>
    <property type="evidence" value="ECO:0007669"/>
    <property type="project" value="TreeGrafter"/>
</dbReference>
<dbReference type="InterPro" id="IPR037024">
    <property type="entry name" value="NiFe_Hase_small_N_sf"/>
</dbReference>
<dbReference type="SUPFAM" id="SSF56770">
    <property type="entry name" value="HydA/Nqo6-like"/>
    <property type="match status" value="1"/>
</dbReference>
<evidence type="ECO:0000313" key="16">
    <source>
        <dbReference type="Proteomes" id="UP000000442"/>
    </source>
</evidence>
<keyword evidence="7" id="KW-0732">Signal</keyword>